<feature type="domain" description="Chitin-binding type-2" evidence="16">
    <location>
        <begin position="279"/>
        <end position="335"/>
    </location>
</feature>
<dbReference type="InterPro" id="IPR023415">
    <property type="entry name" value="LDLR_class-A_CS"/>
</dbReference>
<dbReference type="EMBL" id="JARPUR010000004">
    <property type="protein sequence ID" value="KAK4878723.1"/>
    <property type="molecule type" value="Genomic_DNA"/>
</dbReference>
<dbReference type="Gene3D" id="3.50.4.10">
    <property type="entry name" value="Hepatocyte Growth Factor"/>
    <property type="match status" value="1"/>
</dbReference>
<keyword evidence="4 11" id="KW-0378">Hydrolase</keyword>
<feature type="compositionally biased region" description="Low complexity" evidence="12">
    <location>
        <begin position="801"/>
        <end position="822"/>
    </location>
</feature>
<evidence type="ECO:0000256" key="9">
    <source>
        <dbReference type="PROSITE-ProRule" id="PRU00124"/>
    </source>
</evidence>
<dbReference type="GO" id="GO:0006508">
    <property type="term" value="P:proteolysis"/>
    <property type="evidence" value="ECO:0007669"/>
    <property type="project" value="UniProtKB-KW"/>
</dbReference>
<feature type="signal peptide" evidence="13">
    <location>
        <begin position="1"/>
        <end position="16"/>
    </location>
</feature>
<evidence type="ECO:0000313" key="19">
    <source>
        <dbReference type="Proteomes" id="UP001353858"/>
    </source>
</evidence>
<feature type="compositionally biased region" description="Polar residues" evidence="12">
    <location>
        <begin position="669"/>
        <end position="733"/>
    </location>
</feature>
<feature type="compositionally biased region" description="Polar residues" evidence="12">
    <location>
        <begin position="823"/>
        <end position="865"/>
    </location>
</feature>
<dbReference type="GO" id="GO:0016020">
    <property type="term" value="C:membrane"/>
    <property type="evidence" value="ECO:0007669"/>
    <property type="project" value="InterPro"/>
</dbReference>
<dbReference type="SUPFAM" id="SSF57625">
    <property type="entry name" value="Invertebrate chitin-binding proteins"/>
    <property type="match status" value="4"/>
</dbReference>
<evidence type="ECO:0000256" key="5">
    <source>
        <dbReference type="ARBA" id="ARBA00022825"/>
    </source>
</evidence>
<evidence type="ECO:0000259" key="17">
    <source>
        <dbReference type="PROSITE" id="PS50948"/>
    </source>
</evidence>
<dbReference type="Gene3D" id="3.10.250.10">
    <property type="entry name" value="SRCR-like domain"/>
    <property type="match status" value="2"/>
</dbReference>
<dbReference type="Gene3D" id="2.170.140.10">
    <property type="entry name" value="Chitin binding domain"/>
    <property type="match status" value="4"/>
</dbReference>
<feature type="domain" description="Chitin-binding type-2" evidence="16">
    <location>
        <begin position="348"/>
        <end position="404"/>
    </location>
</feature>
<dbReference type="PROSITE" id="PS50240">
    <property type="entry name" value="TRYPSIN_DOM"/>
    <property type="match status" value="1"/>
</dbReference>
<keyword evidence="5 11" id="KW-0720">Serine protease</keyword>
<feature type="chain" id="PRO_5042958872" evidence="13">
    <location>
        <begin position="17"/>
        <end position="1649"/>
    </location>
</feature>
<dbReference type="PRINTS" id="PR00261">
    <property type="entry name" value="LDLRECEPTOR"/>
</dbReference>
<feature type="disulfide bond" evidence="10">
    <location>
        <begin position="1331"/>
        <end position="1341"/>
    </location>
</feature>
<feature type="compositionally biased region" description="Low complexity" evidence="12">
    <location>
        <begin position="748"/>
        <end position="765"/>
    </location>
</feature>
<dbReference type="SUPFAM" id="SSF57414">
    <property type="entry name" value="Hairpin loop containing domain-like"/>
    <property type="match status" value="1"/>
</dbReference>
<evidence type="ECO:0000256" key="10">
    <source>
        <dbReference type="PROSITE-ProRule" id="PRU00196"/>
    </source>
</evidence>
<evidence type="ECO:0000256" key="3">
    <source>
        <dbReference type="ARBA" id="ARBA00022737"/>
    </source>
</evidence>
<dbReference type="PROSITE" id="PS01209">
    <property type="entry name" value="LDLRA_1"/>
    <property type="match status" value="2"/>
</dbReference>
<feature type="compositionally biased region" description="Polar residues" evidence="12">
    <location>
        <begin position="766"/>
        <end position="800"/>
    </location>
</feature>
<dbReference type="SMART" id="SM00494">
    <property type="entry name" value="ChtBD2"/>
    <property type="match status" value="4"/>
</dbReference>
<comment type="caution">
    <text evidence="10">Lacks conserved residue(s) required for the propagation of feature annotation.</text>
</comment>
<feature type="disulfide bond" evidence="10">
    <location>
        <begin position="1287"/>
        <end position="1351"/>
    </location>
</feature>
<dbReference type="Pfam" id="PF00024">
    <property type="entry name" value="PAN_1"/>
    <property type="match status" value="1"/>
</dbReference>
<feature type="domain" description="SRCR" evidence="15">
    <location>
        <begin position="1262"/>
        <end position="1362"/>
    </location>
</feature>
<feature type="domain" description="Apple" evidence="17">
    <location>
        <begin position="980"/>
        <end position="1061"/>
    </location>
</feature>
<sequence>MRLVLMLLLLVSTNLARITIPGEKVDKKTLTSLGIKTLDWQQENDQQTLVNQVEDGFDQVQQFTDVKNNNRAYQKSGYEMRHDLQQIIAAEQHNLEDFDHYVPSSSDIVEQPGLPEGFYQCPKDLTGQFPYALSCNQFWNCWKGRGVLQNCAPGTLFNPYTFECDYASKVKCYYGPKAESYTQESLANLQLKTGCPTGFSGVVPHHHDCSKFINCNHGQEIVMDCAPGTLFNLKINSCDYPYNTECASWSSEFGDDDQTQEGSSHHVLVEAARVDKKRPILCPPDVVGLLPHPSDCSKFLNCASGQTFIQDCGPGTYFNPDSKVCDFPYNVDCKNGDSAIDVRGPPDTLQCPLHARGVYPHPQFCFKYVNCGQGRTDIKECPSGMMYDVDSNGCDHASNVDCSRKNVKSIWDQGNFDYSTSQSQHSQNWHQGGGNQHQGQWNQQAQGTWNQGNVNREQQSNTGSNQGSATNTEWNQEHVDQGWNQQGQDSRWTQQNVNQGWNQQKPNQNTGTNANQGWNQHGSNTWDQQNTNQGWNQQKPSQGTGSGNWNQANTNSGWNQQGQYGKDNWDQENVDHSWNQQKPNQNTNSNQGQHGDTSWNQQGTTTWDPQYVNKPTTNQNTGTNQGQHSGGTWNQGNTNIGWNQQGQTHGGTTWDKQNTNQQKPNQNTGTDQGQHSGSTWNQQNVNKGWNQENTNKGWNQQGQSQGGTTWDQQNANQGLNQQKPNQNTGIDQGQYIGSTWEQQNVNKGWNQPTTNQNTGTNQGTWYQENTNKGWNQQGQSQGGTTWDQQNANQGLNQQKPNQNTGINQGQQSGSNWNQQGGTPWNQQNVNKGWNQPTTSQNAGTNQGTWNQENTNKGWNQPSSTSWNQIQIKNEATTLPNKPSSTVWSQNQNQLTWHDGKLNQNIDQTESESQIVENTWNPNTSKQPVKGQKDVKPNANIKVKDVCSMKDFYCTPNTCVPRSMRCDGVKDCPNGIDERNCDKILNEFILTSNHILAIREKEKFFNVSVMSCAKACLEIESFQCRSFSFRRDDGACFISDANVGVSGSLILSYPYDYYEFSALSMNCTNLHKCPNHKCISYKQICDGVNDCGDRTDEKGCSAQAFGYAIALAGGGDKHEGRIEIEAFGKSGYVCDDKFGLRDAEIVCKELGYPLGALEVKGNSFYAQDLKDQKILYLMDDVTCLGNETSIRDCDFNGWGVSNCEPQEIVGVVCKTPQETCPKDHWKCDTVPECLPLAFVCDGVYDCTDQSDEGSQHCDAPIELRLVGGSNKREGRVEIRHYGIWGTVCDDDFNDDAAKVVCKYLGYPGKAAAKKNGGFGPGTGPIWLDQVYCQGNESALQHCVHWNWGEHNCEHTEDVGVICSGTETPVVESERSAHFENIPEKVFEEQCGMRKDAIFLTDDEVHFRVVGGAIAKKGDYPWQASLRIKNQGSTTHWCGAVVITKKFILTAAHCLQGFSKGAYMVVAGDYNTDEDEGTEQEAYIEEFYIHERFRVGQKMNNDIALIKLKGAGFTFTKDVQPICLPDTDVRYLTGANCTISGFGSIQSGKSSYSHDMRAAYIPLIAQDVCKMPHVYGDTITDGMVCAGSLDEGADACEGDSGGPLACLYDGYFTLFGLTSWGHHCGHANKPGVYVRVAHYRKWIDDMIFRHI</sequence>
<reference evidence="19" key="1">
    <citation type="submission" date="2023-01" db="EMBL/GenBank/DDBJ databases">
        <title>Key to firefly adult light organ development and bioluminescence: homeobox transcription factors regulate luciferase expression and transportation to peroxisome.</title>
        <authorList>
            <person name="Fu X."/>
        </authorList>
    </citation>
    <scope>NUCLEOTIDE SEQUENCE [LARGE SCALE GENOMIC DNA]</scope>
</reference>
<keyword evidence="19" id="KW-1185">Reference proteome</keyword>
<keyword evidence="7" id="KW-0675">Receptor</keyword>
<evidence type="ECO:0000259" key="16">
    <source>
        <dbReference type="PROSITE" id="PS50940"/>
    </source>
</evidence>
<feature type="compositionally biased region" description="Low complexity" evidence="12">
    <location>
        <begin position="421"/>
        <end position="430"/>
    </location>
</feature>
<keyword evidence="6 10" id="KW-1015">Disulfide bond</keyword>
<feature type="region of interest" description="Disordered" evidence="12">
    <location>
        <begin position="418"/>
        <end position="446"/>
    </location>
</feature>
<evidence type="ECO:0000256" key="2">
    <source>
        <dbReference type="ARBA" id="ARBA00022729"/>
    </source>
</evidence>
<dbReference type="SMART" id="SM00020">
    <property type="entry name" value="Tryp_SPc"/>
    <property type="match status" value="1"/>
</dbReference>
<proteinExistence type="predicted"/>
<feature type="domain" description="Chitin-binding type-2" evidence="16">
    <location>
        <begin position="118"/>
        <end position="174"/>
    </location>
</feature>
<dbReference type="PROSITE" id="PS50068">
    <property type="entry name" value="LDLRA_2"/>
    <property type="match status" value="3"/>
</dbReference>
<evidence type="ECO:0000256" key="4">
    <source>
        <dbReference type="ARBA" id="ARBA00022801"/>
    </source>
</evidence>
<dbReference type="SMART" id="SM00473">
    <property type="entry name" value="PAN_AP"/>
    <property type="match status" value="1"/>
</dbReference>
<dbReference type="FunFam" id="3.10.250.10:FF:000007">
    <property type="entry name" value="Soluble scavenger receptor cysteine-rich domain-containing protein SSC5D"/>
    <property type="match status" value="1"/>
</dbReference>
<evidence type="ECO:0000256" key="11">
    <source>
        <dbReference type="RuleBase" id="RU363034"/>
    </source>
</evidence>
<dbReference type="Pfam" id="PF00530">
    <property type="entry name" value="SRCR"/>
    <property type="match status" value="2"/>
</dbReference>
<dbReference type="Pfam" id="PF00057">
    <property type="entry name" value="Ldl_recept_a"/>
    <property type="match status" value="3"/>
</dbReference>
<evidence type="ECO:0000259" key="15">
    <source>
        <dbReference type="PROSITE" id="PS50287"/>
    </source>
</evidence>
<dbReference type="PROSITE" id="PS00135">
    <property type="entry name" value="TRYPSIN_SER"/>
    <property type="match status" value="1"/>
</dbReference>
<feature type="disulfide bond" evidence="9">
    <location>
        <begin position="1084"/>
        <end position="1099"/>
    </location>
</feature>
<dbReference type="CDD" id="cd00112">
    <property type="entry name" value="LDLa"/>
    <property type="match status" value="3"/>
</dbReference>
<keyword evidence="8" id="KW-0325">Glycoprotein</keyword>
<dbReference type="InterPro" id="IPR036508">
    <property type="entry name" value="Chitin-bd_dom_sf"/>
</dbReference>
<feature type="domain" description="Peptidase S1" evidence="14">
    <location>
        <begin position="1407"/>
        <end position="1646"/>
    </location>
</feature>
<dbReference type="Proteomes" id="UP001353858">
    <property type="component" value="Unassembled WGS sequence"/>
</dbReference>
<dbReference type="SMART" id="SM00202">
    <property type="entry name" value="SR"/>
    <property type="match status" value="2"/>
</dbReference>
<dbReference type="InterPro" id="IPR009003">
    <property type="entry name" value="Peptidase_S1_PA"/>
</dbReference>
<feature type="compositionally biased region" description="Low complexity" evidence="12">
    <location>
        <begin position="656"/>
        <end position="668"/>
    </location>
</feature>
<dbReference type="Gene3D" id="4.10.400.10">
    <property type="entry name" value="Low-density Lipoprotein Receptor"/>
    <property type="match status" value="3"/>
</dbReference>
<comment type="caution">
    <text evidence="18">The sequence shown here is derived from an EMBL/GenBank/DDBJ whole genome shotgun (WGS) entry which is preliminary data.</text>
</comment>
<dbReference type="CDD" id="cd00190">
    <property type="entry name" value="Tryp_SPc"/>
    <property type="match status" value="1"/>
</dbReference>
<dbReference type="PROSITE" id="PS00420">
    <property type="entry name" value="SRCR_1"/>
    <property type="match status" value="2"/>
</dbReference>
<evidence type="ECO:0000256" key="13">
    <source>
        <dbReference type="SAM" id="SignalP"/>
    </source>
</evidence>
<dbReference type="SUPFAM" id="SSF57424">
    <property type="entry name" value="LDL receptor-like module"/>
    <property type="match status" value="3"/>
</dbReference>
<dbReference type="InterPro" id="IPR002172">
    <property type="entry name" value="LDrepeatLR_classA_rpt"/>
</dbReference>
<dbReference type="GO" id="GO:0008061">
    <property type="term" value="F:chitin binding"/>
    <property type="evidence" value="ECO:0007669"/>
    <property type="project" value="InterPro"/>
</dbReference>
<dbReference type="SUPFAM" id="SSF50494">
    <property type="entry name" value="Trypsin-like serine proteases"/>
    <property type="match status" value="1"/>
</dbReference>
<feature type="disulfide bond" evidence="9">
    <location>
        <begin position="953"/>
        <end position="971"/>
    </location>
</feature>
<dbReference type="InterPro" id="IPR018114">
    <property type="entry name" value="TRYPSIN_HIS"/>
</dbReference>
<feature type="disulfide bond" evidence="9">
    <location>
        <begin position="946"/>
        <end position="958"/>
    </location>
</feature>
<dbReference type="InterPro" id="IPR043504">
    <property type="entry name" value="Peptidase_S1_PA_chymotrypsin"/>
</dbReference>
<dbReference type="SMART" id="SM00192">
    <property type="entry name" value="LDLa"/>
    <property type="match status" value="3"/>
</dbReference>
<feature type="disulfide bond" evidence="10">
    <location>
        <begin position="1182"/>
        <end position="1192"/>
    </location>
</feature>
<evidence type="ECO:0000259" key="14">
    <source>
        <dbReference type="PROSITE" id="PS50240"/>
    </source>
</evidence>
<feature type="compositionally biased region" description="Low complexity" evidence="12">
    <location>
        <begin position="616"/>
        <end position="632"/>
    </location>
</feature>
<dbReference type="InterPro" id="IPR036772">
    <property type="entry name" value="SRCR-like_dom_sf"/>
</dbReference>
<feature type="domain" description="Chitin-binding type-2" evidence="16">
    <location>
        <begin position="192"/>
        <end position="248"/>
    </location>
</feature>
<evidence type="ECO:0000256" key="1">
    <source>
        <dbReference type="ARBA" id="ARBA00022670"/>
    </source>
</evidence>
<gene>
    <name evidence="18" type="ORF">RN001_011229</name>
</gene>
<dbReference type="FunFam" id="3.10.250.10:FF:000026">
    <property type="entry name" value="Tequila, isoform D"/>
    <property type="match status" value="1"/>
</dbReference>
<dbReference type="GO" id="GO:0005576">
    <property type="term" value="C:extracellular region"/>
    <property type="evidence" value="ECO:0007669"/>
    <property type="project" value="InterPro"/>
</dbReference>
<accession>A0AAN7P8W2</accession>
<evidence type="ECO:0000256" key="8">
    <source>
        <dbReference type="ARBA" id="ARBA00023180"/>
    </source>
</evidence>
<keyword evidence="1 11" id="KW-0645">Protease</keyword>
<feature type="compositionally biased region" description="Polar residues" evidence="12">
    <location>
        <begin position="634"/>
        <end position="655"/>
    </location>
</feature>
<dbReference type="SUPFAM" id="SSF56487">
    <property type="entry name" value="SRCR-like"/>
    <property type="match status" value="2"/>
</dbReference>
<feature type="region of interest" description="Disordered" evidence="12">
    <location>
        <begin position="479"/>
        <end position="733"/>
    </location>
</feature>
<dbReference type="PROSITE" id="PS50940">
    <property type="entry name" value="CHIT_BIND_II"/>
    <property type="match status" value="4"/>
</dbReference>
<dbReference type="InterPro" id="IPR001190">
    <property type="entry name" value="SRCR"/>
</dbReference>
<dbReference type="PANTHER" id="PTHR24252:SF27">
    <property type="entry name" value="TRANSMEMBRANE PROTEASE SERINE 3-LIKE"/>
    <property type="match status" value="1"/>
</dbReference>
<feature type="region of interest" description="Disordered" evidence="12">
    <location>
        <begin position="745"/>
        <end position="865"/>
    </location>
</feature>
<name>A0AAN7P8W2_9COLE</name>
<dbReference type="Gene3D" id="2.40.10.10">
    <property type="entry name" value="Trypsin-like serine proteases"/>
    <property type="match status" value="1"/>
</dbReference>
<dbReference type="PROSITE" id="PS50287">
    <property type="entry name" value="SRCR_2"/>
    <property type="match status" value="2"/>
</dbReference>
<dbReference type="CDD" id="cd01099">
    <property type="entry name" value="PAN_AP_HGF"/>
    <property type="match status" value="1"/>
</dbReference>
<feature type="compositionally biased region" description="Polar residues" evidence="12">
    <location>
        <begin position="482"/>
        <end position="563"/>
    </location>
</feature>
<dbReference type="GO" id="GO:0004252">
    <property type="term" value="F:serine-type endopeptidase activity"/>
    <property type="evidence" value="ECO:0007669"/>
    <property type="project" value="InterPro"/>
</dbReference>
<feature type="disulfide bond" evidence="9">
    <location>
        <begin position="965"/>
        <end position="980"/>
    </location>
</feature>
<protein>
    <submittedName>
        <fullName evidence="18">Uncharacterized protein</fullName>
    </submittedName>
</protein>
<keyword evidence="3" id="KW-0677">Repeat</keyword>
<dbReference type="PROSITE" id="PS00134">
    <property type="entry name" value="TRYPSIN_HIS"/>
    <property type="match status" value="1"/>
</dbReference>
<dbReference type="PROSITE" id="PS50948">
    <property type="entry name" value="PAN"/>
    <property type="match status" value="1"/>
</dbReference>
<dbReference type="InterPro" id="IPR002557">
    <property type="entry name" value="Chitin-bd_dom"/>
</dbReference>
<dbReference type="PANTHER" id="PTHR24252">
    <property type="entry name" value="ACROSIN-RELATED"/>
    <property type="match status" value="1"/>
</dbReference>
<evidence type="ECO:0000313" key="18">
    <source>
        <dbReference type="EMBL" id="KAK4878723.1"/>
    </source>
</evidence>
<dbReference type="FunFam" id="2.40.10.10:FF:000003">
    <property type="entry name" value="Transmembrane serine protease 3"/>
    <property type="match status" value="1"/>
</dbReference>
<organism evidence="18 19">
    <name type="scientific">Aquatica leii</name>
    <dbReference type="NCBI Taxonomy" id="1421715"/>
    <lineage>
        <taxon>Eukaryota</taxon>
        <taxon>Metazoa</taxon>
        <taxon>Ecdysozoa</taxon>
        <taxon>Arthropoda</taxon>
        <taxon>Hexapoda</taxon>
        <taxon>Insecta</taxon>
        <taxon>Pterygota</taxon>
        <taxon>Neoptera</taxon>
        <taxon>Endopterygota</taxon>
        <taxon>Coleoptera</taxon>
        <taxon>Polyphaga</taxon>
        <taxon>Elateriformia</taxon>
        <taxon>Elateroidea</taxon>
        <taxon>Lampyridae</taxon>
        <taxon>Luciolinae</taxon>
        <taxon>Aquatica</taxon>
    </lineage>
</organism>
<dbReference type="InterPro" id="IPR036055">
    <property type="entry name" value="LDL_receptor-like_sf"/>
</dbReference>
<feature type="disulfide bond" evidence="9">
    <location>
        <begin position="1072"/>
        <end position="1090"/>
    </location>
</feature>
<feature type="domain" description="SRCR" evidence="15">
    <location>
        <begin position="1108"/>
        <end position="1213"/>
    </location>
</feature>
<dbReference type="Pfam" id="PF00089">
    <property type="entry name" value="Trypsin"/>
    <property type="match status" value="1"/>
</dbReference>
<dbReference type="InterPro" id="IPR033116">
    <property type="entry name" value="TRYPSIN_SER"/>
</dbReference>
<feature type="compositionally biased region" description="Polar residues" evidence="12">
    <location>
        <begin position="576"/>
        <end position="608"/>
    </location>
</feature>
<dbReference type="InterPro" id="IPR001254">
    <property type="entry name" value="Trypsin_dom"/>
</dbReference>
<feature type="disulfide bond" evidence="10">
    <location>
        <begin position="1300"/>
        <end position="1361"/>
    </location>
</feature>
<dbReference type="PRINTS" id="PR00258">
    <property type="entry name" value="SPERACTRCPTR"/>
</dbReference>
<evidence type="ECO:0000256" key="6">
    <source>
        <dbReference type="ARBA" id="ARBA00023157"/>
    </source>
</evidence>
<dbReference type="InterPro" id="IPR003609">
    <property type="entry name" value="Pan_app"/>
</dbReference>
<feature type="compositionally biased region" description="Low complexity" evidence="12">
    <location>
        <begin position="437"/>
        <end position="446"/>
    </location>
</feature>
<keyword evidence="2 13" id="KW-0732">Signal</keyword>
<dbReference type="Pfam" id="PF01607">
    <property type="entry name" value="CBM_14"/>
    <property type="match status" value="4"/>
</dbReference>
<evidence type="ECO:0000256" key="7">
    <source>
        <dbReference type="ARBA" id="ARBA00023170"/>
    </source>
</evidence>
<evidence type="ECO:0000256" key="12">
    <source>
        <dbReference type="SAM" id="MobiDB-lite"/>
    </source>
</evidence>